<dbReference type="EMBL" id="LNQE01000002">
    <property type="protein sequence ID" value="KUG30095.1"/>
    <property type="molecule type" value="Genomic_DNA"/>
</dbReference>
<evidence type="ECO:0000313" key="1">
    <source>
        <dbReference type="EMBL" id="KUG30095.1"/>
    </source>
</evidence>
<organism evidence="1">
    <name type="scientific">hydrocarbon metagenome</name>
    <dbReference type="NCBI Taxonomy" id="938273"/>
    <lineage>
        <taxon>unclassified sequences</taxon>
        <taxon>metagenomes</taxon>
        <taxon>ecological metagenomes</taxon>
    </lineage>
</organism>
<accession>A0A0W8GAC0</accession>
<name>A0A0W8GAC0_9ZZZZ</name>
<sequence length="43" mass="4646">MKGRGPFKAVWTAGGASRRLLITQVKLIRPALGKVFSSPHKSP</sequence>
<gene>
    <name evidence="1" type="ORF">ASZ90_000007</name>
</gene>
<comment type="caution">
    <text evidence="1">The sequence shown here is derived from an EMBL/GenBank/DDBJ whole genome shotgun (WGS) entry which is preliminary data.</text>
</comment>
<protein>
    <submittedName>
        <fullName evidence="1">Uncharacterized protein</fullName>
    </submittedName>
</protein>
<dbReference type="AlphaFoldDB" id="A0A0W8GAC0"/>
<proteinExistence type="predicted"/>
<reference evidence="1" key="1">
    <citation type="journal article" date="2015" name="Proc. Natl. Acad. Sci. U.S.A.">
        <title>Networks of energetic and metabolic interactions define dynamics in microbial communities.</title>
        <authorList>
            <person name="Embree M."/>
            <person name="Liu J.K."/>
            <person name="Al-Bassam M.M."/>
            <person name="Zengler K."/>
        </authorList>
    </citation>
    <scope>NUCLEOTIDE SEQUENCE</scope>
</reference>